<dbReference type="PANTHER" id="PTHR24148">
    <property type="entry name" value="ANKYRIN REPEAT DOMAIN-CONTAINING PROTEIN 39 HOMOLOG-RELATED"/>
    <property type="match status" value="1"/>
</dbReference>
<evidence type="ECO:0000313" key="3">
    <source>
        <dbReference type="Proteomes" id="UP000054466"/>
    </source>
</evidence>
<dbReference type="EMBL" id="KN847045">
    <property type="protein sequence ID" value="KIW24697.1"/>
    <property type="molecule type" value="Genomic_DNA"/>
</dbReference>
<dbReference type="GeneID" id="27349592"/>
<gene>
    <name evidence="2" type="ORF">PV07_10398</name>
</gene>
<keyword evidence="3" id="KW-1185">Reference proteome</keyword>
<dbReference type="AlphaFoldDB" id="A0A0D2AIH1"/>
<protein>
    <recommendedName>
        <fullName evidence="1">Heterokaryon incompatibility domain-containing protein</fullName>
    </recommendedName>
</protein>
<dbReference type="Pfam" id="PF26639">
    <property type="entry name" value="Het-6_barrel"/>
    <property type="match status" value="1"/>
</dbReference>
<feature type="domain" description="Heterokaryon incompatibility" evidence="1">
    <location>
        <begin position="148"/>
        <end position="347"/>
    </location>
</feature>
<organism evidence="2 3">
    <name type="scientific">Cladophialophora immunda</name>
    <dbReference type="NCBI Taxonomy" id="569365"/>
    <lineage>
        <taxon>Eukaryota</taxon>
        <taxon>Fungi</taxon>
        <taxon>Dikarya</taxon>
        <taxon>Ascomycota</taxon>
        <taxon>Pezizomycotina</taxon>
        <taxon>Eurotiomycetes</taxon>
        <taxon>Chaetothyriomycetidae</taxon>
        <taxon>Chaetothyriales</taxon>
        <taxon>Herpotrichiellaceae</taxon>
        <taxon>Cladophialophora</taxon>
    </lineage>
</organism>
<dbReference type="RefSeq" id="XP_016244913.1">
    <property type="nucleotide sequence ID" value="XM_016397722.1"/>
</dbReference>
<evidence type="ECO:0000259" key="1">
    <source>
        <dbReference type="Pfam" id="PF06985"/>
    </source>
</evidence>
<reference evidence="2 3" key="1">
    <citation type="submission" date="2015-01" db="EMBL/GenBank/DDBJ databases">
        <title>The Genome Sequence of Cladophialophora immunda CBS83496.</title>
        <authorList>
            <consortium name="The Broad Institute Genomics Platform"/>
            <person name="Cuomo C."/>
            <person name="de Hoog S."/>
            <person name="Gorbushina A."/>
            <person name="Stielow B."/>
            <person name="Teixiera M."/>
            <person name="Abouelleil A."/>
            <person name="Chapman S.B."/>
            <person name="Priest M."/>
            <person name="Young S.K."/>
            <person name="Wortman J."/>
            <person name="Nusbaum C."/>
            <person name="Birren B."/>
        </authorList>
    </citation>
    <scope>NUCLEOTIDE SEQUENCE [LARGE SCALE GENOMIC DNA]</scope>
    <source>
        <strain evidence="2 3">CBS 83496</strain>
    </source>
</reference>
<dbReference type="VEuPathDB" id="FungiDB:PV07_10398"/>
<dbReference type="Proteomes" id="UP000054466">
    <property type="component" value="Unassembled WGS sequence"/>
</dbReference>
<name>A0A0D2AIH1_9EURO</name>
<dbReference type="InterPro" id="IPR010730">
    <property type="entry name" value="HET"/>
</dbReference>
<proteinExistence type="predicted"/>
<dbReference type="PANTHER" id="PTHR24148:SF64">
    <property type="entry name" value="HETEROKARYON INCOMPATIBILITY DOMAIN-CONTAINING PROTEIN"/>
    <property type="match status" value="1"/>
</dbReference>
<dbReference type="OrthoDB" id="4106239at2759"/>
<dbReference type="InterPro" id="IPR052895">
    <property type="entry name" value="HetReg/Transcr_Mod"/>
</dbReference>
<dbReference type="Pfam" id="PF06985">
    <property type="entry name" value="HET"/>
    <property type="match status" value="1"/>
</dbReference>
<dbReference type="HOGENOM" id="CLU_004184_7_2_1"/>
<dbReference type="STRING" id="569365.A0A0D2AIH1"/>
<accession>A0A0D2AIH1</accession>
<evidence type="ECO:0000313" key="2">
    <source>
        <dbReference type="EMBL" id="KIW24697.1"/>
    </source>
</evidence>
<sequence length="807" mass="91507">MAGRRGIEYGIERTRRLKHFKDVPLELPYKVEKVLGYETDRVRFSRGAGSSSIWPCWQWDNGAPSGDVMSMDTSLPKLPAEPKSYFGSAGWTFPESLMSNDAVPTTIYSDLPDNSWFRLLLLQPSQDMWTPIQCQLRPFKRSSVRHKYETLSYAWKEGDPKYEWEIQRQEEKDKWRPTLITCNGHQVPIKENLGSALIHLRHSSRARAVWVDALCINQSDEAEAVGQIQAMKEIYNEGYRTVVWLGRMPERLETISSDPLSLGYPEAAIASICHIVKHWDPSQPVEYFVTDPATRSVATKKPNRKCSFARKLDEYFTKPRNPYVRDLQPLEHLFEVRWFSRKWVIQEIALSRSVDVLFHNCRISWHWIGLAAAVMRTRWDSALRDYRLYNVYNAYLMFRLSQSHKLDPSKMSFVELLRLTAGFKTSQPKDVFFALLGLETRDHHPDHQPLLKADHRMSYEDICIHFARSFLEAARSTPSPLAILLDAGIHAPVKPRVPGDFSEIDPDEQTTKAGKSLPSWVPSWKPGRPSLLSPWSLDHHFEASRGLDCYFAVSSSNRLTVQGISISTVLWSGLVTMVSENDIASGIDWLSRFSFTQPIQHAHLEVYSRTLCAGRDSYGRREHDSAAMVLPFVAFASYGVIPDTSSYPWINACRQCLPMVQQDPWNRGEASSTGRWRHGTGEWDPEWIAGRELFGQVAGVAARGRRLFLTAAGHIGLGPGETRVGDSVCIVGGSSMPLILRPRNGEDSTFVGPCYVDDIMDGEAVSAAESGELHFGPLWSDSFRQTAEQVEAYSAISKLQIQQMVIC</sequence>